<dbReference type="Gene3D" id="3.40.50.150">
    <property type="entry name" value="Vaccinia Virus protein VP39"/>
    <property type="match status" value="1"/>
</dbReference>
<evidence type="ECO:0000259" key="4">
    <source>
        <dbReference type="Pfam" id="PF13847"/>
    </source>
</evidence>
<evidence type="ECO:0000256" key="2">
    <source>
        <dbReference type="ARBA" id="ARBA00022603"/>
    </source>
</evidence>
<keyword evidence="2" id="KW-0489">Methyltransferase</keyword>
<comment type="similarity">
    <text evidence="1">Belongs to the methyltransferase superfamily.</text>
</comment>
<dbReference type="InterPro" id="IPR051419">
    <property type="entry name" value="Lys/N-term_MeTrsfase_sf"/>
</dbReference>
<reference evidence="5 6" key="1">
    <citation type="journal article" date="2024" name="Nat. Commun.">
        <title>Phylogenomics reveals the evolutionary origins of lichenization in chlorophyte algae.</title>
        <authorList>
            <person name="Puginier C."/>
            <person name="Libourel C."/>
            <person name="Otte J."/>
            <person name="Skaloud P."/>
            <person name="Haon M."/>
            <person name="Grisel S."/>
            <person name="Petersen M."/>
            <person name="Berrin J.G."/>
            <person name="Delaux P.M."/>
            <person name="Dal Grande F."/>
            <person name="Keller J."/>
        </authorList>
    </citation>
    <scope>NUCLEOTIDE SEQUENCE [LARGE SCALE GENOMIC DNA]</scope>
    <source>
        <strain evidence="5 6">SAG 2145</strain>
    </source>
</reference>
<dbReference type="GO" id="GO:0008757">
    <property type="term" value="F:S-adenosylmethionine-dependent methyltransferase activity"/>
    <property type="evidence" value="ECO:0007669"/>
    <property type="project" value="InterPro"/>
</dbReference>
<evidence type="ECO:0000256" key="3">
    <source>
        <dbReference type="ARBA" id="ARBA00022679"/>
    </source>
</evidence>
<evidence type="ECO:0000256" key="1">
    <source>
        <dbReference type="ARBA" id="ARBA00008361"/>
    </source>
</evidence>
<proteinExistence type="inferred from homology"/>
<dbReference type="InterPro" id="IPR029063">
    <property type="entry name" value="SAM-dependent_MTases_sf"/>
</dbReference>
<dbReference type="PANTHER" id="PTHR12176">
    <property type="entry name" value="SAM-DEPENDENT METHYLTRANSFERASE SUPERFAMILY PROTEIN"/>
    <property type="match status" value="1"/>
</dbReference>
<keyword evidence="3" id="KW-0808">Transferase</keyword>
<dbReference type="EMBL" id="JALJOS010000010">
    <property type="protein sequence ID" value="KAK9833863.1"/>
    <property type="molecule type" value="Genomic_DNA"/>
</dbReference>
<evidence type="ECO:0000313" key="5">
    <source>
        <dbReference type="EMBL" id="KAK9833863.1"/>
    </source>
</evidence>
<gene>
    <name evidence="5" type="ORF">WJX74_008266</name>
</gene>
<sequence>MQASATSQPPASKELEALQTAEQGLLSCLVWAAETVEELGKVKEADRALIEDRSGKFLKTLKEVETTLAAAIKRTQTAEFAGSDSVPKQEAPDNSPSFIPKATATYLSKPYWDERFANEDSYEWCKSFEEFGNLLLHHFAPFSSVLEIGAGNSSLSTSLTKKLPTIFACSLDLSQVVAERMRDRQAADGTHIDWQVGDMLSLPFCNDCLDVVIEKGALDVFLVDRGSPWDPAPAAAARMHTALSEIHRVLREGGKFISITFDQPHFRKPFLKAPGLNWNVQLQTFGEGLEHTYCYMPFLCRIRRSYCSVPAR</sequence>
<dbReference type="PANTHER" id="PTHR12176:SF80">
    <property type="entry name" value="EEF1A LYSINE METHYLTRANSFERASE 4"/>
    <property type="match status" value="1"/>
</dbReference>
<protein>
    <recommendedName>
        <fullName evidence="4">Methyltransferase domain-containing protein</fullName>
    </recommendedName>
</protein>
<dbReference type="Pfam" id="PF13847">
    <property type="entry name" value="Methyltransf_31"/>
    <property type="match status" value="1"/>
</dbReference>
<accession>A0AAW1RJW3</accession>
<dbReference type="Proteomes" id="UP001438707">
    <property type="component" value="Unassembled WGS sequence"/>
</dbReference>
<feature type="domain" description="Methyltransferase" evidence="4">
    <location>
        <begin position="144"/>
        <end position="262"/>
    </location>
</feature>
<keyword evidence="6" id="KW-1185">Reference proteome</keyword>
<dbReference type="InterPro" id="IPR025714">
    <property type="entry name" value="Methyltranfer_dom"/>
</dbReference>
<organism evidence="5 6">
    <name type="scientific">Apatococcus lobatus</name>
    <dbReference type="NCBI Taxonomy" id="904363"/>
    <lineage>
        <taxon>Eukaryota</taxon>
        <taxon>Viridiplantae</taxon>
        <taxon>Chlorophyta</taxon>
        <taxon>core chlorophytes</taxon>
        <taxon>Trebouxiophyceae</taxon>
        <taxon>Chlorellales</taxon>
        <taxon>Chlorellaceae</taxon>
        <taxon>Apatococcus</taxon>
    </lineage>
</organism>
<dbReference type="GO" id="GO:0032259">
    <property type="term" value="P:methylation"/>
    <property type="evidence" value="ECO:0007669"/>
    <property type="project" value="UniProtKB-KW"/>
</dbReference>
<dbReference type="AlphaFoldDB" id="A0AAW1RJW3"/>
<name>A0AAW1RJW3_9CHLO</name>
<comment type="caution">
    <text evidence="5">The sequence shown here is derived from an EMBL/GenBank/DDBJ whole genome shotgun (WGS) entry which is preliminary data.</text>
</comment>
<dbReference type="CDD" id="cd02440">
    <property type="entry name" value="AdoMet_MTases"/>
    <property type="match status" value="1"/>
</dbReference>
<evidence type="ECO:0000313" key="6">
    <source>
        <dbReference type="Proteomes" id="UP001438707"/>
    </source>
</evidence>
<dbReference type="SUPFAM" id="SSF53335">
    <property type="entry name" value="S-adenosyl-L-methionine-dependent methyltransferases"/>
    <property type="match status" value="1"/>
</dbReference>